<name>A0A6A1WT02_9ROSI</name>
<evidence type="ECO:0000256" key="3">
    <source>
        <dbReference type="SAM" id="MobiDB-lite"/>
    </source>
</evidence>
<evidence type="ECO:0008006" key="6">
    <source>
        <dbReference type="Google" id="ProtNLM"/>
    </source>
</evidence>
<keyword evidence="1" id="KW-0649">Protein kinase inhibitor</keyword>
<dbReference type="AlphaFoldDB" id="A0A6A1WT02"/>
<reference evidence="4 5" key="1">
    <citation type="journal article" date="2019" name="Plant Biotechnol. J.">
        <title>The red bayberry genome and genetic basis of sex determination.</title>
        <authorList>
            <person name="Jia H.M."/>
            <person name="Jia H.J."/>
            <person name="Cai Q.L."/>
            <person name="Wang Y."/>
            <person name="Zhao H.B."/>
            <person name="Yang W.F."/>
            <person name="Wang G.Y."/>
            <person name="Li Y.H."/>
            <person name="Zhan D.L."/>
            <person name="Shen Y.T."/>
            <person name="Niu Q.F."/>
            <person name="Chang L."/>
            <person name="Qiu J."/>
            <person name="Zhao L."/>
            <person name="Xie H.B."/>
            <person name="Fu W.Y."/>
            <person name="Jin J."/>
            <person name="Li X.W."/>
            <person name="Jiao Y."/>
            <person name="Zhou C.C."/>
            <person name="Tu T."/>
            <person name="Chai C.Y."/>
            <person name="Gao J.L."/>
            <person name="Fan L.J."/>
            <person name="van de Weg E."/>
            <person name="Wang J.Y."/>
            <person name="Gao Z.S."/>
        </authorList>
    </citation>
    <scope>NUCLEOTIDE SEQUENCE [LARGE SCALE GENOMIC DNA]</scope>
    <source>
        <tissue evidence="4">Leaves</tissue>
    </source>
</reference>
<sequence>MEEDQEIRYEPAGCATPRRKEYRIPVALVPPPPPKKKPFSSGKKKKKDQPKNGYFQPPDLELIFAMAPRRQACVLLRSELLFGG</sequence>
<evidence type="ECO:0000256" key="1">
    <source>
        <dbReference type="ARBA" id="ARBA00023013"/>
    </source>
</evidence>
<comment type="caution">
    <text evidence="4">The sequence shown here is derived from an EMBL/GenBank/DDBJ whole genome shotgun (WGS) entry which is preliminary data.</text>
</comment>
<dbReference type="GO" id="GO:0032875">
    <property type="term" value="P:regulation of DNA endoreduplication"/>
    <property type="evidence" value="ECO:0007669"/>
    <property type="project" value="InterPro"/>
</dbReference>
<feature type="region of interest" description="Disordered" evidence="3">
    <location>
        <begin position="1"/>
        <end position="55"/>
    </location>
</feature>
<keyword evidence="2" id="KW-0131">Cell cycle</keyword>
<feature type="compositionally biased region" description="Basic residues" evidence="3">
    <location>
        <begin position="34"/>
        <end position="48"/>
    </location>
</feature>
<accession>A0A6A1WT02</accession>
<dbReference type="GO" id="GO:0004860">
    <property type="term" value="F:protein kinase inhibitor activity"/>
    <property type="evidence" value="ECO:0007669"/>
    <property type="project" value="UniProtKB-KW"/>
</dbReference>
<keyword evidence="5" id="KW-1185">Reference proteome</keyword>
<dbReference type="PANTHER" id="PTHR33142:SF15">
    <property type="entry name" value="CYCLIN-DEPENDENT PROTEIN KINASE INHIBITOR SMR4"/>
    <property type="match status" value="1"/>
</dbReference>
<dbReference type="GO" id="GO:0005634">
    <property type="term" value="C:nucleus"/>
    <property type="evidence" value="ECO:0007669"/>
    <property type="project" value="TreeGrafter"/>
</dbReference>
<evidence type="ECO:0000313" key="5">
    <source>
        <dbReference type="Proteomes" id="UP000516437"/>
    </source>
</evidence>
<gene>
    <name evidence="4" type="ORF">CJ030_MR1G004460</name>
</gene>
<dbReference type="PANTHER" id="PTHR33142">
    <property type="entry name" value="CYCLIN-DEPENDENT PROTEIN KINASE INHIBITOR SMR13"/>
    <property type="match status" value="1"/>
</dbReference>
<dbReference type="InterPro" id="IPR040389">
    <property type="entry name" value="SMR"/>
</dbReference>
<protein>
    <recommendedName>
        <fullName evidence="6">Cyclin-dependent protein kinase inhibitor SMR4</fullName>
    </recommendedName>
</protein>
<proteinExistence type="predicted"/>
<evidence type="ECO:0000256" key="2">
    <source>
        <dbReference type="ARBA" id="ARBA00023306"/>
    </source>
</evidence>
<evidence type="ECO:0000313" key="4">
    <source>
        <dbReference type="EMBL" id="KAB1225920.1"/>
    </source>
</evidence>
<dbReference type="EMBL" id="RXIC02000019">
    <property type="protein sequence ID" value="KAB1225920.1"/>
    <property type="molecule type" value="Genomic_DNA"/>
</dbReference>
<dbReference type="OrthoDB" id="650965at2759"/>
<organism evidence="4 5">
    <name type="scientific">Morella rubra</name>
    <name type="common">Chinese bayberry</name>
    <dbReference type="NCBI Taxonomy" id="262757"/>
    <lineage>
        <taxon>Eukaryota</taxon>
        <taxon>Viridiplantae</taxon>
        <taxon>Streptophyta</taxon>
        <taxon>Embryophyta</taxon>
        <taxon>Tracheophyta</taxon>
        <taxon>Spermatophyta</taxon>
        <taxon>Magnoliopsida</taxon>
        <taxon>eudicotyledons</taxon>
        <taxon>Gunneridae</taxon>
        <taxon>Pentapetalae</taxon>
        <taxon>rosids</taxon>
        <taxon>fabids</taxon>
        <taxon>Fagales</taxon>
        <taxon>Myricaceae</taxon>
        <taxon>Morella</taxon>
    </lineage>
</organism>
<dbReference type="Proteomes" id="UP000516437">
    <property type="component" value="Chromosome 1"/>
</dbReference>